<sequence length="171" mass="18874">MAANPNRLHRLLRHLLVGRWTTRKRFPASVLADIEAAVKRHERLHPGEVRFAVEAGLSLPHLWASVSPRERAIEVFTQLRVWDTEDNNGVLIYVLLADRDVEIVADRGVAGGRVPQSEWDACCRVIEKHFAAGRFGEGAIAGIESVSGVLARYPCGRADVGDELPNAPVLL</sequence>
<dbReference type="PANTHER" id="PTHR30373:SF8">
    <property type="entry name" value="BLL7265 PROTEIN"/>
    <property type="match status" value="1"/>
</dbReference>
<evidence type="ECO:0000313" key="3">
    <source>
        <dbReference type="Proteomes" id="UP000003704"/>
    </source>
</evidence>
<dbReference type="Proteomes" id="UP000003704">
    <property type="component" value="Unassembled WGS sequence"/>
</dbReference>
<gene>
    <name evidence="2" type="ORF">WQQ_19950</name>
</gene>
<dbReference type="AlphaFoldDB" id="I8TDS8"/>
<dbReference type="Pfam" id="PF04536">
    <property type="entry name" value="TPM_phosphatase"/>
    <property type="match status" value="1"/>
</dbReference>
<dbReference type="Gene3D" id="3.10.310.50">
    <property type="match status" value="1"/>
</dbReference>
<reference evidence="2 3" key="1">
    <citation type="journal article" date="2012" name="J. Bacteriol.">
        <title>Genome Sequence of n-Alkane-Degrading Hydrocarboniphaga effusa Strain AP103T (ATCC BAA-332T).</title>
        <authorList>
            <person name="Chang H.K."/>
            <person name="Zylstra G.J."/>
            <person name="Chae J.C."/>
        </authorList>
    </citation>
    <scope>NUCLEOTIDE SEQUENCE [LARGE SCALE GENOMIC DNA]</scope>
    <source>
        <strain evidence="2 3">AP103</strain>
    </source>
</reference>
<keyword evidence="3" id="KW-1185">Reference proteome</keyword>
<dbReference type="STRING" id="1172194.WQQ_19950"/>
<dbReference type="RefSeq" id="WP_007184944.1">
    <property type="nucleotide sequence ID" value="NZ_AKGD01000001.1"/>
</dbReference>
<dbReference type="PANTHER" id="PTHR30373">
    <property type="entry name" value="UPF0603 PROTEIN YGCG"/>
    <property type="match status" value="1"/>
</dbReference>
<evidence type="ECO:0000259" key="1">
    <source>
        <dbReference type="Pfam" id="PF04536"/>
    </source>
</evidence>
<organism evidence="2 3">
    <name type="scientific">Hydrocarboniphaga effusa AP103</name>
    <dbReference type="NCBI Taxonomy" id="1172194"/>
    <lineage>
        <taxon>Bacteria</taxon>
        <taxon>Pseudomonadati</taxon>
        <taxon>Pseudomonadota</taxon>
        <taxon>Gammaproteobacteria</taxon>
        <taxon>Nevskiales</taxon>
        <taxon>Nevskiaceae</taxon>
        <taxon>Hydrocarboniphaga</taxon>
    </lineage>
</organism>
<dbReference type="InterPro" id="IPR007621">
    <property type="entry name" value="TPM_dom"/>
</dbReference>
<dbReference type="PATRIC" id="fig|1172194.4.peg.1936"/>
<evidence type="ECO:0000313" key="2">
    <source>
        <dbReference type="EMBL" id="EIT71858.1"/>
    </source>
</evidence>
<feature type="domain" description="TPM" evidence="1">
    <location>
        <begin position="31"/>
        <end position="147"/>
    </location>
</feature>
<dbReference type="EMBL" id="AKGD01000001">
    <property type="protein sequence ID" value="EIT71858.1"/>
    <property type="molecule type" value="Genomic_DNA"/>
</dbReference>
<proteinExistence type="predicted"/>
<name>I8TDS8_9GAMM</name>
<protein>
    <recommendedName>
        <fullName evidence="1">TPM domain-containing protein</fullName>
    </recommendedName>
</protein>
<dbReference type="OrthoDB" id="5683663at2"/>
<accession>I8TDS8</accession>
<comment type="caution">
    <text evidence="2">The sequence shown here is derived from an EMBL/GenBank/DDBJ whole genome shotgun (WGS) entry which is preliminary data.</text>
</comment>